<accession>A0A398CRQ0</accession>
<name>A0A398CRQ0_9BACL</name>
<evidence type="ECO:0000313" key="4">
    <source>
        <dbReference type="Proteomes" id="UP000266340"/>
    </source>
</evidence>
<dbReference type="AlphaFoldDB" id="A0A398CRQ0"/>
<feature type="domain" description="Copper amine oxidase-like N-terminal" evidence="2">
    <location>
        <begin position="43"/>
        <end position="91"/>
    </location>
</feature>
<gene>
    <name evidence="3" type="ORF">D3H35_12485</name>
</gene>
<comment type="caution">
    <text evidence="3">The sequence shown here is derived from an EMBL/GenBank/DDBJ whole genome shotgun (WGS) entry which is preliminary data.</text>
</comment>
<reference evidence="3 4" key="1">
    <citation type="submission" date="2018-09" db="EMBL/GenBank/DDBJ databases">
        <title>Cohnella cavernae sp. nov., isolated from a karst cave.</title>
        <authorList>
            <person name="Zhu H."/>
        </authorList>
    </citation>
    <scope>NUCLEOTIDE SEQUENCE [LARGE SCALE GENOMIC DNA]</scope>
    <source>
        <strain evidence="3 4">K2E09-144</strain>
    </source>
</reference>
<sequence>MNKKKAILIATVAGVIATTASVGASGILEKVSGLVRKDYQISVNGEKTSLTPVFINGQAYLPVRSAAAALGYELQFDGANKEIDLTERSKEEAADYMRMNGVIVTAQPVDNGQYRIELLGRGDSNWIILYVDDKTALTDAEGKAVAAKDLKPGMQATAEFGPVVALSYPGQSHAAKLSIGAERLIKEDVIQSVKHTDDGWQVQFGESKDGAAVPTLILNAGKETSVLTAEGQSVAFEDLKAGDRVRAYYGPIMTKSIPPISPLYYLVLLAPDNGQQIAPAEAQQFRDLAWNQLSDDQKTHLTTARNDAVVDVVSAKESGVFPSDDAQKKKLEELKAANAKLVTVTYHTDQDALLGPLTAAFSLETKEFIGYYIRK</sequence>
<dbReference type="OrthoDB" id="2029085at2"/>
<evidence type="ECO:0000259" key="2">
    <source>
        <dbReference type="Pfam" id="PF07833"/>
    </source>
</evidence>
<keyword evidence="4" id="KW-1185">Reference proteome</keyword>
<keyword evidence="1" id="KW-0732">Signal</keyword>
<dbReference type="EMBL" id="QXJM01000037">
    <property type="protein sequence ID" value="RIE03468.1"/>
    <property type="molecule type" value="Genomic_DNA"/>
</dbReference>
<dbReference type="Proteomes" id="UP000266340">
    <property type="component" value="Unassembled WGS sequence"/>
</dbReference>
<protein>
    <recommendedName>
        <fullName evidence="2">Copper amine oxidase-like N-terminal domain-containing protein</fullName>
    </recommendedName>
</protein>
<dbReference type="RefSeq" id="WP_147355825.1">
    <property type="nucleotide sequence ID" value="NZ_JBHSOV010000005.1"/>
</dbReference>
<dbReference type="Pfam" id="PF07833">
    <property type="entry name" value="Cu_amine_oxidN1"/>
    <property type="match status" value="1"/>
</dbReference>
<organism evidence="3 4">
    <name type="scientific">Cohnella faecalis</name>
    <dbReference type="NCBI Taxonomy" id="2315694"/>
    <lineage>
        <taxon>Bacteria</taxon>
        <taxon>Bacillati</taxon>
        <taxon>Bacillota</taxon>
        <taxon>Bacilli</taxon>
        <taxon>Bacillales</taxon>
        <taxon>Paenibacillaceae</taxon>
        <taxon>Cohnella</taxon>
    </lineage>
</organism>
<feature type="chain" id="PRO_5039692258" description="Copper amine oxidase-like N-terminal domain-containing protein" evidence="1">
    <location>
        <begin position="25"/>
        <end position="375"/>
    </location>
</feature>
<evidence type="ECO:0000313" key="3">
    <source>
        <dbReference type="EMBL" id="RIE03468.1"/>
    </source>
</evidence>
<feature type="signal peptide" evidence="1">
    <location>
        <begin position="1"/>
        <end position="24"/>
    </location>
</feature>
<evidence type="ECO:0000256" key="1">
    <source>
        <dbReference type="SAM" id="SignalP"/>
    </source>
</evidence>
<dbReference type="InterPro" id="IPR012854">
    <property type="entry name" value="Cu_amine_oxidase-like_N"/>
</dbReference>
<proteinExistence type="predicted"/>